<accession>A0AAQ0BVH7</accession>
<dbReference type="Pfam" id="PF24832">
    <property type="entry name" value="DUF7716"/>
    <property type="match status" value="1"/>
</dbReference>
<name>A0AAQ0BVH7_BURGL</name>
<dbReference type="EMBL" id="CP065603">
    <property type="protein sequence ID" value="QPQ94795.1"/>
    <property type="molecule type" value="Genomic_DNA"/>
</dbReference>
<dbReference type="GeneID" id="45698975"/>
<sequence>MKNSLTVLGDVLTNVSEFAWDHALFMPHGVDWVPSTTCAILDPDDFENEANPERPQFAVEHSLHYALGVQVVQGIVENARLQRPDATVSDLVDAFIFYYDNDAYVDWS</sequence>
<gene>
    <name evidence="2" type="ORF">I6H06_29760</name>
</gene>
<organism evidence="2 3">
    <name type="scientific">Burkholderia glumae</name>
    <name type="common">Pseudomonas glumae</name>
    <dbReference type="NCBI Taxonomy" id="337"/>
    <lineage>
        <taxon>Bacteria</taxon>
        <taxon>Pseudomonadati</taxon>
        <taxon>Pseudomonadota</taxon>
        <taxon>Betaproteobacteria</taxon>
        <taxon>Burkholderiales</taxon>
        <taxon>Burkholderiaceae</taxon>
        <taxon>Burkholderia</taxon>
    </lineage>
</organism>
<keyword evidence="2" id="KW-0614">Plasmid</keyword>
<evidence type="ECO:0000313" key="2">
    <source>
        <dbReference type="EMBL" id="QPQ94795.1"/>
    </source>
</evidence>
<protein>
    <recommendedName>
        <fullName evidence="1">DUF7716 domain-containing protein</fullName>
    </recommendedName>
</protein>
<dbReference type="Proteomes" id="UP000594892">
    <property type="component" value="Plasmid unnamed2"/>
</dbReference>
<dbReference type="InterPro" id="IPR056133">
    <property type="entry name" value="DUF7716"/>
</dbReference>
<dbReference type="AlphaFoldDB" id="A0AAQ0BVH7"/>
<evidence type="ECO:0000313" key="3">
    <source>
        <dbReference type="Proteomes" id="UP000594892"/>
    </source>
</evidence>
<reference evidence="2 3" key="1">
    <citation type="submission" date="2020-12" db="EMBL/GenBank/DDBJ databases">
        <title>FDA dAtabase for Regulatory Grade micrObial Sequences (FDA-ARGOS): Supporting development and validation of Infectious Disease Dx tests.</title>
        <authorList>
            <person name="Minogue T."/>
            <person name="Wolcott M."/>
            <person name="Wasieloski L."/>
            <person name="Aguilar W."/>
            <person name="Moore D."/>
            <person name="Jaissle J."/>
            <person name="Tallon L."/>
            <person name="Sadzewicz L."/>
            <person name="Zhao X."/>
            <person name="Boylan J."/>
            <person name="Ott S."/>
            <person name="Bowen H."/>
            <person name="Vavikolanu K."/>
            <person name="Mehta A."/>
            <person name="Aluvathingal J."/>
            <person name="Nadendla S."/>
            <person name="Yan Y."/>
            <person name="Sichtig H."/>
        </authorList>
    </citation>
    <scope>NUCLEOTIDE SEQUENCE [LARGE SCALE GENOMIC DNA]</scope>
    <source>
        <strain evidence="2 3">FDAARGOS_949</strain>
        <plasmid evidence="2 3">unnamed2</plasmid>
    </source>
</reference>
<proteinExistence type="predicted"/>
<evidence type="ECO:0000259" key="1">
    <source>
        <dbReference type="Pfam" id="PF24832"/>
    </source>
</evidence>
<geneLocation type="plasmid" evidence="2 3">
    <name>unnamed2</name>
</geneLocation>
<feature type="domain" description="DUF7716" evidence="1">
    <location>
        <begin position="7"/>
        <end position="107"/>
    </location>
</feature>
<dbReference type="RefSeq" id="WP_127913919.1">
    <property type="nucleotide sequence ID" value="NZ_CP045089.1"/>
</dbReference>